<evidence type="ECO:0000313" key="16">
    <source>
        <dbReference type="Proteomes" id="UP000323994"/>
    </source>
</evidence>
<dbReference type="AlphaFoldDB" id="A0A5M8QLI5"/>
<dbReference type="GO" id="GO:0016020">
    <property type="term" value="C:membrane"/>
    <property type="evidence" value="ECO:0007669"/>
    <property type="project" value="TreeGrafter"/>
</dbReference>
<proteinExistence type="inferred from homology"/>
<dbReference type="Pfam" id="PF18962">
    <property type="entry name" value="Por_Secre_tail"/>
    <property type="match status" value="1"/>
</dbReference>
<evidence type="ECO:0000313" key="15">
    <source>
        <dbReference type="EMBL" id="KAA6437067.1"/>
    </source>
</evidence>
<dbReference type="InterPro" id="IPR008979">
    <property type="entry name" value="Galactose-bd-like_sf"/>
</dbReference>
<keyword evidence="7" id="KW-0256">Endoplasmic reticulum</keyword>
<dbReference type="InterPro" id="IPR055372">
    <property type="entry name" value="CBM96"/>
</dbReference>
<dbReference type="NCBIfam" id="NF033679">
    <property type="entry name" value="DNRLRE_dom"/>
    <property type="match status" value="1"/>
</dbReference>
<feature type="domain" description="Secretion system C-terminal sorting" evidence="13">
    <location>
        <begin position="809"/>
        <end position="886"/>
    </location>
</feature>
<dbReference type="GO" id="GO:0030246">
    <property type="term" value="F:carbohydrate binding"/>
    <property type="evidence" value="ECO:0007669"/>
    <property type="project" value="InterPro"/>
</dbReference>
<evidence type="ECO:0000259" key="13">
    <source>
        <dbReference type="Pfam" id="PF18962"/>
    </source>
</evidence>
<organism evidence="15 16">
    <name type="scientific">Dyadobacter flavalbus</name>
    <dbReference type="NCBI Taxonomy" id="2579942"/>
    <lineage>
        <taxon>Bacteria</taxon>
        <taxon>Pseudomonadati</taxon>
        <taxon>Bacteroidota</taxon>
        <taxon>Cytophagia</taxon>
        <taxon>Cytophagales</taxon>
        <taxon>Spirosomataceae</taxon>
        <taxon>Dyadobacter</taxon>
    </lineage>
</organism>
<evidence type="ECO:0000256" key="9">
    <source>
        <dbReference type="ARBA" id="ARBA00023136"/>
    </source>
</evidence>
<dbReference type="PANTHER" id="PTHR13460:SF0">
    <property type="entry name" value="MALECTIN"/>
    <property type="match status" value="1"/>
</dbReference>
<sequence>MNRIVLYLVLILISTQLLLAQEGTLVKDINVSGQVTNNAKPQSVPLGFTQVNDVAYFSADDGIHGRELWKTDGSTAGSVLVSDLQNGASSSNPEQITDVNGTAFFVTVGPSQLYSLWKTGGTAATTIKVRDFRNYGIKGLINVNGTLFFGLYSYSGNMQLWKSDGSSAGTQLVKTFPQTSNFSPVTLNGQLYFIAYDGINSLDLWKSDGTAQGTVLVKDVAVSRNNSVYEGNILYETIAVAGNFVYYIVSQKATEPRDSYILVKSDGTTNGTAVIKQFSTEHVYFSRLTAVNDLVFFIEVDTNAFDDNLGEVVWRTDGTDKGTFPVTKVHTDTYTHNFTAANGLFYFAPHLEKQLWKSDGTVEGTRAIENISSLEYGASIEHMATIGKTLYFTTLDQAKGVELWKTNGTAETTSLAYDMNPNGSTQFYELATLNNTLLISADNGMYGTELFKYQRSTTANTVRINAGGQAFTSAAQTLFNADQYYAGIDRTSSVASGDILNTTNDELYRTGRCSPSFSYNIPVPNGKVNVILHFAEIWYGVPGKGAGGAGKRQFNVTMENSRKLTNFDIFAAAGGAMRAYQKTIPVTVTDGMLNIDFTSGAADLPRISAIEVITTSQTYKVVADSYVREGGFSAANYGDLPELDIKNVAGGDASTKRSAYIRFKLPLTFAIGSAKLQIYGHNHESNKDTYLHAYGVDDDNWAENEIVKNNAPVASTPSLGYVAVNNQYKYYEIDVTSYVKAQQEFGNDLLTLLLADPNSRNNRLVFNSKENSVNAPQLVIQPASVSNSAARFNQEEIAENAQSEQESVIFPNPVKDQFTVSLSMQHAGSISFEMINPAGKSYSLRKAENTGARKKAEVDISGLTLSTGIYMLKIQSDTATEVIKMLVTR</sequence>
<gene>
    <name evidence="15" type="ORF">FEM33_20335</name>
</gene>
<dbReference type="OrthoDB" id="9803752at2"/>
<dbReference type="InterPro" id="IPR030916">
    <property type="entry name" value="ELWxxDGT_rpt"/>
</dbReference>
<evidence type="ECO:0000256" key="11">
    <source>
        <dbReference type="ARBA" id="ARBA00023277"/>
    </source>
</evidence>
<evidence type="ECO:0000256" key="2">
    <source>
        <dbReference type="ARBA" id="ARBA00004613"/>
    </source>
</evidence>
<dbReference type="Pfam" id="PF24517">
    <property type="entry name" value="CBM96"/>
    <property type="match status" value="1"/>
</dbReference>
<evidence type="ECO:0000256" key="10">
    <source>
        <dbReference type="ARBA" id="ARBA00023180"/>
    </source>
</evidence>
<dbReference type="PANTHER" id="PTHR13460">
    <property type="match status" value="1"/>
</dbReference>
<keyword evidence="4" id="KW-0964">Secreted</keyword>
<feature type="domain" description="Malectin" evidence="12">
    <location>
        <begin position="462"/>
        <end position="610"/>
    </location>
</feature>
<comment type="subcellular location">
    <subcellularLocation>
        <location evidence="1">Endoplasmic reticulum membrane</location>
        <topology evidence="1">Single-pass type I membrane protein</topology>
    </subcellularLocation>
    <subcellularLocation>
        <location evidence="2">Secreted</location>
    </subcellularLocation>
</comment>
<dbReference type="InterPro" id="IPR039155">
    <property type="entry name" value="MLEC"/>
</dbReference>
<dbReference type="SUPFAM" id="SSF49785">
    <property type="entry name" value="Galactose-binding domain-like"/>
    <property type="match status" value="1"/>
</dbReference>
<keyword evidence="9" id="KW-0472">Membrane</keyword>
<keyword evidence="11" id="KW-0119">Carbohydrate metabolism</keyword>
<keyword evidence="10" id="KW-0325">Glycoprotein</keyword>
<dbReference type="InterPro" id="IPR026444">
    <property type="entry name" value="Secre_tail"/>
</dbReference>
<keyword evidence="8" id="KW-1133">Transmembrane helix</keyword>
<evidence type="ECO:0000256" key="1">
    <source>
        <dbReference type="ARBA" id="ARBA00004115"/>
    </source>
</evidence>
<dbReference type="NCBIfam" id="TIGR04183">
    <property type="entry name" value="Por_Secre_tail"/>
    <property type="match status" value="1"/>
</dbReference>
<evidence type="ECO:0000256" key="4">
    <source>
        <dbReference type="ARBA" id="ARBA00022525"/>
    </source>
</evidence>
<evidence type="ECO:0000259" key="14">
    <source>
        <dbReference type="Pfam" id="PF24517"/>
    </source>
</evidence>
<protein>
    <submittedName>
        <fullName evidence="15">DNRLRE domain-containing protein</fullName>
    </submittedName>
</protein>
<comment type="similarity">
    <text evidence="3">Belongs to the malectin family.</text>
</comment>
<accession>A0A5M8QLI5</accession>
<evidence type="ECO:0000256" key="7">
    <source>
        <dbReference type="ARBA" id="ARBA00022824"/>
    </source>
</evidence>
<keyword evidence="5" id="KW-0812">Transmembrane</keyword>
<dbReference type="InterPro" id="IPR021720">
    <property type="entry name" value="Malectin_dom"/>
</dbReference>
<reference evidence="15 16" key="1">
    <citation type="submission" date="2019-05" db="EMBL/GenBank/DDBJ databases">
        <authorList>
            <person name="Qu J.-H."/>
        </authorList>
    </citation>
    <scope>NUCLEOTIDE SEQUENCE [LARGE SCALE GENOMIC DNA]</scope>
    <source>
        <strain evidence="15 16">NS28</strain>
    </source>
</reference>
<dbReference type="EMBL" id="VBSN01000059">
    <property type="protein sequence ID" value="KAA6437067.1"/>
    <property type="molecule type" value="Genomic_DNA"/>
</dbReference>
<evidence type="ECO:0000256" key="8">
    <source>
        <dbReference type="ARBA" id="ARBA00022989"/>
    </source>
</evidence>
<keyword evidence="16" id="KW-1185">Reference proteome</keyword>
<dbReference type="NCBIfam" id="TIGR04534">
    <property type="entry name" value="ELWxxDGT_rpt"/>
    <property type="match status" value="1"/>
</dbReference>
<evidence type="ECO:0000256" key="5">
    <source>
        <dbReference type="ARBA" id="ARBA00022692"/>
    </source>
</evidence>
<dbReference type="Pfam" id="PF11721">
    <property type="entry name" value="Malectin"/>
    <property type="match status" value="1"/>
</dbReference>
<evidence type="ECO:0000256" key="6">
    <source>
        <dbReference type="ARBA" id="ARBA00022729"/>
    </source>
</evidence>
<comment type="caution">
    <text evidence="15">The sequence shown here is derived from an EMBL/GenBank/DDBJ whole genome shotgun (WGS) entry which is preliminary data.</text>
</comment>
<name>A0A5M8QLI5_9BACT</name>
<evidence type="ECO:0000259" key="12">
    <source>
        <dbReference type="Pfam" id="PF11721"/>
    </source>
</evidence>
<dbReference type="GO" id="GO:0005576">
    <property type="term" value="C:extracellular region"/>
    <property type="evidence" value="ECO:0007669"/>
    <property type="project" value="UniProtKB-SubCell"/>
</dbReference>
<feature type="domain" description="Carbohydrate-binding module family 96" evidence="14">
    <location>
        <begin position="617"/>
        <end position="781"/>
    </location>
</feature>
<dbReference type="RefSeq" id="WP_139013825.1">
    <property type="nucleotide sequence ID" value="NZ_VBSN01000059.1"/>
</dbReference>
<dbReference type="Gene3D" id="2.60.120.430">
    <property type="entry name" value="Galactose-binding lectin"/>
    <property type="match status" value="1"/>
</dbReference>
<dbReference type="Proteomes" id="UP000323994">
    <property type="component" value="Unassembled WGS sequence"/>
</dbReference>
<keyword evidence="6" id="KW-0732">Signal</keyword>
<evidence type="ECO:0000256" key="3">
    <source>
        <dbReference type="ARBA" id="ARBA00009141"/>
    </source>
</evidence>